<dbReference type="Proteomes" id="UP000257014">
    <property type="component" value="Unassembled WGS sequence"/>
</dbReference>
<organism evidence="1 2">
    <name type="scientific">Caldibacillus debilis</name>
    <dbReference type="NCBI Taxonomy" id="301148"/>
    <lineage>
        <taxon>Bacteria</taxon>
        <taxon>Bacillati</taxon>
        <taxon>Bacillota</taxon>
        <taxon>Bacilli</taxon>
        <taxon>Bacillales</taxon>
        <taxon>Bacillaceae</taxon>
        <taxon>Caldibacillus</taxon>
    </lineage>
</organism>
<reference evidence="1 2" key="1">
    <citation type="submission" date="2018-03" db="EMBL/GenBank/DDBJ databases">
        <authorList>
            <person name="Keele B.F."/>
        </authorList>
    </citation>
    <scope>NUCLEOTIDE SEQUENCE [LARGE SCALE GENOMIC DNA]</scope>
    <source>
        <strain evidence="1">ZCTH4_d</strain>
    </source>
</reference>
<sequence length="167" mass="19213">MLPRKQGTAKFRPARRVPPGLCPLPALFKETALLPFDGTVREVWVKIFSGRLLDRYFRSPHTDMDPCRATSGTYIVGSLLFFAYWIDPVPKKIYTYVSVAFSLLFFADRVPSVPFFRAGSAFGTGFPRFQPAIRKPRPLFIGKNPKKIKNEYRPLPGQYSFFFFMPF</sequence>
<evidence type="ECO:0000313" key="2">
    <source>
        <dbReference type="Proteomes" id="UP000257014"/>
    </source>
</evidence>
<accession>A0A3E0K1P7</accession>
<proteinExistence type="predicted"/>
<protein>
    <submittedName>
        <fullName evidence="1">Uncharacterized protein</fullName>
    </submittedName>
</protein>
<evidence type="ECO:0000313" key="1">
    <source>
        <dbReference type="EMBL" id="REJ26939.1"/>
    </source>
</evidence>
<comment type="caution">
    <text evidence="1">The sequence shown here is derived from an EMBL/GenBank/DDBJ whole genome shotgun (WGS) entry which is preliminary data.</text>
</comment>
<dbReference type="EMBL" id="QEWE01000023">
    <property type="protein sequence ID" value="REJ26939.1"/>
    <property type="molecule type" value="Genomic_DNA"/>
</dbReference>
<name>A0A3E0K1P7_9BACI</name>
<dbReference type="AlphaFoldDB" id="A0A3E0K1P7"/>
<gene>
    <name evidence="1" type="ORF">C6P37_12800</name>
</gene>